<dbReference type="GO" id="GO:0060271">
    <property type="term" value="P:cilium assembly"/>
    <property type="evidence" value="ECO:0007669"/>
    <property type="project" value="TreeGrafter"/>
</dbReference>
<reference evidence="9" key="2">
    <citation type="submission" date="2025-09" db="UniProtKB">
        <authorList>
            <consortium name="Ensembl"/>
        </authorList>
    </citation>
    <scope>IDENTIFICATION</scope>
</reference>
<feature type="compositionally biased region" description="Polar residues" evidence="6">
    <location>
        <begin position="113"/>
        <end position="129"/>
    </location>
</feature>
<dbReference type="Proteomes" id="UP000694427">
    <property type="component" value="Unplaced"/>
</dbReference>
<dbReference type="PANTHER" id="PTHR14611">
    <property type="entry name" value="TECTONIC FAMILY MEMBER"/>
    <property type="match status" value="1"/>
</dbReference>
<evidence type="ECO:0000259" key="8">
    <source>
        <dbReference type="Pfam" id="PF25752"/>
    </source>
</evidence>
<evidence type="ECO:0000259" key="7">
    <source>
        <dbReference type="Pfam" id="PF07773"/>
    </source>
</evidence>
<proteinExistence type="inferred from homology"/>
<dbReference type="PANTHER" id="PTHR14611:SF1">
    <property type="entry name" value="TECTONIC-1"/>
    <property type="match status" value="1"/>
</dbReference>
<evidence type="ECO:0000313" key="9">
    <source>
        <dbReference type="Ensembl" id="ENSCCRP00010121766.1"/>
    </source>
</evidence>
<dbReference type="InterPro" id="IPR040354">
    <property type="entry name" value="TCTN1-3"/>
</dbReference>
<comment type="similarity">
    <text evidence="1">Belongs to the tectonic family.</text>
</comment>
<dbReference type="GO" id="GO:1904491">
    <property type="term" value="P:protein localization to ciliary transition zone"/>
    <property type="evidence" value="ECO:0007669"/>
    <property type="project" value="TreeGrafter"/>
</dbReference>
<dbReference type="GO" id="GO:0036038">
    <property type="term" value="C:MKS complex"/>
    <property type="evidence" value="ECO:0007669"/>
    <property type="project" value="TreeGrafter"/>
</dbReference>
<evidence type="ECO:0000256" key="3">
    <source>
        <dbReference type="ARBA" id="ARBA00022729"/>
    </source>
</evidence>
<dbReference type="InterPro" id="IPR011677">
    <property type="entry name" value="TCTN1-3_dom"/>
</dbReference>
<sequence length="662" mass="71232">MVESVYVLQLTEIICCLEFNRICSLHSQSHNARHFLDTNDNALYPSMAVLRCLIVLIYLDSALCVEDSNATGNVNITLRDANDTSADRNESLDFTDLGVWTPAWTPESVTALPDQTESSESSIPATSPESPRAATAALPLSSVLPAAVTEVSELCPCNLQNGQCDTNCCCDADCSEELALFTDCTERVSNEPRLCNQDPAVYTLSSTQEGLSGDVNPDVSCIQTSTYEQGLSFATPKVPTEENFDSLFGPFLGFFGRSSVTSARQSPDVGNSSGYQYGEVIQTVNETEEQEFFTFPASAGTAHCLDANPAGFLKDQTSRCMRSFDLVQDCETLKALRLETYINFNIRSGKMQEAKVIGVEVAAITLQSLEGTQTPVDPAELASYIPVLLESGDICNNVVLQVKYTFRYSEAGEILNAMASILLGAIKSVTVPIQQEFQITFLQDISSTPVLQFSGNPGYVVGLPLVAGTRTADGIVQSANPKGSLTILQNSADQDCLSGSSRRSPVLFGIDMVSGCTLKLSDVVNCSLVSEVILWALKGQSFPDHVASFGNSLPQNPLDWVPIQNQTIALGTQACSIPLSYHLEVKWTKYGTLVNPQAQIVSVMETIITNTSSLALLTSADGLLSVTSSVSFVDVSASASPGFKVPPTIDAKLPFDFFFPFV</sequence>
<feature type="region of interest" description="Disordered" evidence="6">
    <location>
        <begin position="110"/>
        <end position="134"/>
    </location>
</feature>
<evidence type="ECO:0000256" key="4">
    <source>
        <dbReference type="ARBA" id="ARBA00022794"/>
    </source>
</evidence>
<gene>
    <name evidence="9" type="primary">tctn1</name>
</gene>
<keyword evidence="10" id="KW-1185">Reference proteome</keyword>
<dbReference type="Ensembl" id="ENSCCRT00010135230.1">
    <property type="protein sequence ID" value="ENSCCRP00010121766.1"/>
    <property type="gene ID" value="ENSCCRG00010053156.1"/>
</dbReference>
<feature type="domain" description="Tectonic-1-3 N-terminal" evidence="8">
    <location>
        <begin position="135"/>
        <end position="244"/>
    </location>
</feature>
<organism evidence="9 10">
    <name type="scientific">Cyprinus carpio</name>
    <name type="common">Common carp</name>
    <dbReference type="NCBI Taxonomy" id="7962"/>
    <lineage>
        <taxon>Eukaryota</taxon>
        <taxon>Metazoa</taxon>
        <taxon>Chordata</taxon>
        <taxon>Craniata</taxon>
        <taxon>Vertebrata</taxon>
        <taxon>Euteleostomi</taxon>
        <taxon>Actinopterygii</taxon>
        <taxon>Neopterygii</taxon>
        <taxon>Teleostei</taxon>
        <taxon>Ostariophysi</taxon>
        <taxon>Cypriniformes</taxon>
        <taxon>Cyprinidae</taxon>
        <taxon>Cyprininae</taxon>
        <taxon>Cyprinus</taxon>
    </lineage>
</organism>
<keyword evidence="5" id="KW-0325">Glycoprotein</keyword>
<keyword evidence="3" id="KW-0732">Signal</keyword>
<evidence type="ECO:0000256" key="6">
    <source>
        <dbReference type="SAM" id="MobiDB-lite"/>
    </source>
</evidence>
<dbReference type="InterPro" id="IPR057724">
    <property type="entry name" value="TCTN1-3_N"/>
</dbReference>
<dbReference type="Pfam" id="PF07773">
    <property type="entry name" value="TCTN_DUF1619"/>
    <property type="match status" value="2"/>
</dbReference>
<dbReference type="AlphaFoldDB" id="A0A8C1RYT7"/>
<reference evidence="9" key="1">
    <citation type="submission" date="2025-08" db="UniProtKB">
        <authorList>
            <consortium name="Ensembl"/>
        </authorList>
    </citation>
    <scope>IDENTIFICATION</scope>
</reference>
<dbReference type="Pfam" id="PF25752">
    <property type="entry name" value="DUF1619_N"/>
    <property type="match status" value="1"/>
</dbReference>
<evidence type="ECO:0000256" key="1">
    <source>
        <dbReference type="ARBA" id="ARBA00007633"/>
    </source>
</evidence>
<keyword evidence="4" id="KW-0970">Cilium biogenesis/degradation</keyword>
<evidence type="ECO:0000313" key="10">
    <source>
        <dbReference type="Proteomes" id="UP000694427"/>
    </source>
</evidence>
<evidence type="ECO:0000256" key="2">
    <source>
        <dbReference type="ARBA" id="ARBA00011495"/>
    </source>
</evidence>
<comment type="subunit">
    <text evidence="2">Part of the tectonic-like complex (also named B9 complex).</text>
</comment>
<protein>
    <submittedName>
        <fullName evidence="9">Tectonic-1-like</fullName>
    </submittedName>
</protein>
<evidence type="ECO:0000256" key="5">
    <source>
        <dbReference type="ARBA" id="ARBA00023180"/>
    </source>
</evidence>
<feature type="domain" description="Tectonic-1-3" evidence="7">
    <location>
        <begin position="272"/>
        <end position="443"/>
    </location>
</feature>
<name>A0A8C1RYT7_CYPCA</name>
<feature type="domain" description="Tectonic-1-3" evidence="7">
    <location>
        <begin position="455"/>
        <end position="635"/>
    </location>
</feature>
<accession>A0A8C1RYT7</accession>